<gene>
    <name evidence="1" type="ORF">LAV_00143</name>
</gene>
<dbReference type="Proteomes" id="UP000223906">
    <property type="component" value="Segment"/>
</dbReference>
<sequence length="142" mass="15577">MTPPNTIGFGAVVIPSLDEFQGFYLIDDKALHQSAVMAQMAAVILGGPGGAIGALQATIVEGYIQKRQDLIAANALALHGITKKPYFWIKATIESEGTRTEMFELKATTPDEARIEVNHLPEVLEIKKRLRVEMMKPKSSRN</sequence>
<accession>A0A1W6DX75</accession>
<name>A0A1W6DX75_9CAUD</name>
<evidence type="ECO:0000313" key="1">
    <source>
        <dbReference type="EMBL" id="ARK07518.1"/>
    </source>
</evidence>
<proteinExistence type="predicted"/>
<reference evidence="1 2" key="1">
    <citation type="submission" date="2017-02" db="EMBL/GenBank/DDBJ databases">
        <title>The first characterized phage against a member of the ecologically important #sphingomonads reveals high dissimilarity against all other known phages.</title>
        <authorList>
            <person name="Nielsen T.K."/>
            <person name="Carstens A.B."/>
            <person name="Kot W."/>
            <person name="Lametsch R."/>
            <person name="Neve H."/>
            <person name="Hansen L.H."/>
        </authorList>
    </citation>
    <scope>NUCLEOTIDE SEQUENCE [LARGE SCALE GENOMIC DNA]</scope>
</reference>
<evidence type="ECO:0000313" key="2">
    <source>
        <dbReference type="Proteomes" id="UP000223906"/>
    </source>
</evidence>
<keyword evidence="2" id="KW-1185">Reference proteome</keyword>
<protein>
    <submittedName>
        <fullName evidence="1">Uncharacterized protein</fullName>
    </submittedName>
</protein>
<dbReference type="EMBL" id="KY629563">
    <property type="protein sequence ID" value="ARK07518.1"/>
    <property type="molecule type" value="Genomic_DNA"/>
</dbReference>
<organism evidence="1 2">
    <name type="scientific">Sphingobium phage Lacusarx</name>
    <dbReference type="NCBI Taxonomy" id="1980139"/>
    <lineage>
        <taxon>Viruses</taxon>
        <taxon>Duplodnaviria</taxon>
        <taxon>Heunggongvirae</taxon>
        <taxon>Uroviricota</taxon>
        <taxon>Caudoviricetes</taxon>
        <taxon>Lacusarxvirus</taxon>
        <taxon>Lacusarxvirus lacusarx</taxon>
    </lineage>
</organism>